<evidence type="ECO:0000313" key="3">
    <source>
        <dbReference type="Proteomes" id="UP000221165"/>
    </source>
</evidence>
<feature type="region of interest" description="Disordered" evidence="1">
    <location>
        <begin position="189"/>
        <end position="211"/>
    </location>
</feature>
<organism evidence="2 3">
    <name type="scientific">Cystoisospora suis</name>
    <dbReference type="NCBI Taxonomy" id="483139"/>
    <lineage>
        <taxon>Eukaryota</taxon>
        <taxon>Sar</taxon>
        <taxon>Alveolata</taxon>
        <taxon>Apicomplexa</taxon>
        <taxon>Conoidasida</taxon>
        <taxon>Coccidia</taxon>
        <taxon>Eucoccidiorida</taxon>
        <taxon>Eimeriorina</taxon>
        <taxon>Sarcocystidae</taxon>
        <taxon>Cystoisospora</taxon>
    </lineage>
</organism>
<feature type="compositionally biased region" description="Acidic residues" evidence="1">
    <location>
        <begin position="1"/>
        <end position="24"/>
    </location>
</feature>
<sequence length="652" mass="71234">MLEDEKGEEDEEEHALDEEGDDLYLFDKENIGEEDEEEQEENKSMLKRKERYEEEEEAATRRLKMIGEKYLNAEEVVDHEGKERRRDLNEVEEGGGIAGGDYFDDDFSSSSSDFFSSAGGGAAVAGAACDTSVLFGDTLSLQERQSLSEEGQENYKSRENLPSFSDGRDCFISSYSSFEDPRKRSEVHLLSSVKDPTNSRARRGEEEGGKLSRAHLQHDIDRLFHHPGGGVYTPGGGGGGVIGSDFSGDLSTRKSFFDSYPKSSHSSMLKKKALSLLSKEGEGGDFSLQDNCKISSSSSLSLSSANLKKGEKQQKRHQTLLSLLDPFNVDMTDLDSKSPAFPLANKLQPYVPRPAENVSVASDFTSSPFSPWSSQHLLALALNPFKEIRMRKASSYLTRSTSSSSFYLHDSDDEDHEARWSEGEEGRGRRGSLSMTDRERMKRQGQKHSHEGGCEWEAEIIDAFDDSGFHDDIWLMRDQAEHGRDACRGGEGEEEEEADAVIQDFLEGGMTGAGLRDHEKGMRVNSSHLSSSSSSTAGEPSSGSASSSTLGGLAHTATGKGVEVGMFTSVYNPDRKDTNQAASYIARLLEGGDSSSSSFASSGLSQFFPGGGEAGASLALGGMTLLEEPQKVKSRFTPHSCACRDIHTYVDM</sequence>
<evidence type="ECO:0000313" key="2">
    <source>
        <dbReference type="EMBL" id="PHJ17447.1"/>
    </source>
</evidence>
<comment type="caution">
    <text evidence="2">The sequence shown here is derived from an EMBL/GenBank/DDBJ whole genome shotgun (WGS) entry which is preliminary data.</text>
</comment>
<keyword evidence="3" id="KW-1185">Reference proteome</keyword>
<keyword evidence="2" id="KW-0238">DNA-binding</keyword>
<feature type="region of interest" description="Disordered" evidence="1">
    <location>
        <begin position="77"/>
        <end position="103"/>
    </location>
</feature>
<evidence type="ECO:0000256" key="1">
    <source>
        <dbReference type="SAM" id="MobiDB-lite"/>
    </source>
</evidence>
<feature type="region of interest" description="Disordered" evidence="1">
    <location>
        <begin position="522"/>
        <end position="552"/>
    </location>
</feature>
<proteinExistence type="predicted"/>
<gene>
    <name evidence="2" type="ORF">CSUI_008731</name>
</gene>
<feature type="compositionally biased region" description="Basic and acidic residues" evidence="1">
    <location>
        <begin position="416"/>
        <end position="428"/>
    </location>
</feature>
<dbReference type="AlphaFoldDB" id="A0A2C6KIQ7"/>
<dbReference type="EMBL" id="MIGC01004964">
    <property type="protein sequence ID" value="PHJ17447.1"/>
    <property type="molecule type" value="Genomic_DNA"/>
</dbReference>
<feature type="compositionally biased region" description="Basic and acidic residues" evidence="1">
    <location>
        <begin position="202"/>
        <end position="211"/>
    </location>
</feature>
<feature type="compositionally biased region" description="Basic and acidic residues" evidence="1">
    <location>
        <begin position="436"/>
        <end position="452"/>
    </location>
</feature>
<dbReference type="Proteomes" id="UP000221165">
    <property type="component" value="Unassembled WGS sequence"/>
</dbReference>
<name>A0A2C6KIQ7_9APIC</name>
<feature type="region of interest" description="Disordered" evidence="1">
    <location>
        <begin position="1"/>
        <end position="58"/>
    </location>
</feature>
<accession>A0A2C6KIQ7</accession>
<reference evidence="2 3" key="1">
    <citation type="journal article" date="2017" name="Int. J. Parasitol.">
        <title>The genome of the protozoan parasite Cystoisospora suis and a reverse vaccinology approach to identify vaccine candidates.</title>
        <authorList>
            <person name="Palmieri N."/>
            <person name="Shrestha A."/>
            <person name="Ruttkowski B."/>
            <person name="Beck T."/>
            <person name="Vogl C."/>
            <person name="Tomley F."/>
            <person name="Blake D.P."/>
            <person name="Joachim A."/>
        </authorList>
    </citation>
    <scope>NUCLEOTIDE SEQUENCE [LARGE SCALE GENOMIC DNA]</scope>
    <source>
        <strain evidence="2 3">Wien I</strain>
    </source>
</reference>
<feature type="compositionally biased region" description="Basic and acidic residues" evidence="1">
    <location>
        <begin position="77"/>
        <end position="89"/>
    </location>
</feature>
<dbReference type="RefSeq" id="XP_067919168.1">
    <property type="nucleotide sequence ID" value="XM_068068856.1"/>
</dbReference>
<dbReference type="VEuPathDB" id="ToxoDB:CSUI_008731"/>
<dbReference type="GO" id="GO:0003677">
    <property type="term" value="F:DNA binding"/>
    <property type="evidence" value="ECO:0007669"/>
    <property type="project" value="UniProtKB-KW"/>
</dbReference>
<feature type="region of interest" description="Disordered" evidence="1">
    <location>
        <begin position="404"/>
        <end position="452"/>
    </location>
</feature>
<protein>
    <submittedName>
        <fullName evidence="2">Ccaat-box dna-binding subunit related protein</fullName>
    </submittedName>
</protein>
<dbReference type="GeneID" id="94432067"/>
<feature type="compositionally biased region" description="Low complexity" evidence="1">
    <location>
        <begin position="526"/>
        <end position="552"/>
    </location>
</feature>